<organism evidence="8 9">
    <name type="scientific">Natronocella acetinitrilica</name>
    <dbReference type="NCBI Taxonomy" id="414046"/>
    <lineage>
        <taxon>Bacteria</taxon>
        <taxon>Pseudomonadati</taxon>
        <taxon>Pseudomonadota</taxon>
        <taxon>Gammaproteobacteria</taxon>
        <taxon>Chromatiales</taxon>
        <taxon>Ectothiorhodospiraceae</taxon>
        <taxon>Natronocella</taxon>
    </lineage>
</organism>
<evidence type="ECO:0000313" key="8">
    <source>
        <dbReference type="EMBL" id="MCP1675763.1"/>
    </source>
</evidence>
<evidence type="ECO:0000256" key="5">
    <source>
        <dbReference type="PROSITE-ProRule" id="PRU01240"/>
    </source>
</evidence>
<feature type="active site" description="Charge relay system" evidence="5">
    <location>
        <position position="176"/>
    </location>
</feature>
<gene>
    <name evidence="8" type="ORF">J2T57_002918</name>
</gene>
<dbReference type="Gene3D" id="3.40.50.200">
    <property type="entry name" value="Peptidase S8/S53 domain"/>
    <property type="match status" value="1"/>
</dbReference>
<reference evidence="8" key="1">
    <citation type="submission" date="2022-03" db="EMBL/GenBank/DDBJ databases">
        <title>Genomic Encyclopedia of Type Strains, Phase III (KMG-III): the genomes of soil and plant-associated and newly described type strains.</title>
        <authorList>
            <person name="Whitman W."/>
        </authorList>
    </citation>
    <scope>NUCLEOTIDE SEQUENCE</scope>
    <source>
        <strain evidence="8">ANL 6-2</strain>
    </source>
</reference>
<dbReference type="InterPro" id="IPR050131">
    <property type="entry name" value="Peptidase_S8_subtilisin-like"/>
</dbReference>
<proteinExistence type="inferred from homology"/>
<dbReference type="SUPFAM" id="SSF52743">
    <property type="entry name" value="Subtilisin-like"/>
    <property type="match status" value="1"/>
</dbReference>
<feature type="domain" description="Peptidase S8/S53" evidence="7">
    <location>
        <begin position="169"/>
        <end position="404"/>
    </location>
</feature>
<comment type="caution">
    <text evidence="8">The sequence shown here is derived from an EMBL/GenBank/DDBJ whole genome shotgun (WGS) entry which is preliminary data.</text>
</comment>
<dbReference type="Proteomes" id="UP001205843">
    <property type="component" value="Unassembled WGS sequence"/>
</dbReference>
<keyword evidence="3 5" id="KW-0378">Hydrolase</keyword>
<dbReference type="EMBL" id="JALJXV010000007">
    <property type="protein sequence ID" value="MCP1675763.1"/>
    <property type="molecule type" value="Genomic_DNA"/>
</dbReference>
<evidence type="ECO:0000313" key="9">
    <source>
        <dbReference type="Proteomes" id="UP001205843"/>
    </source>
</evidence>
<dbReference type="PROSITE" id="PS51892">
    <property type="entry name" value="SUBTILASE"/>
    <property type="match status" value="1"/>
</dbReference>
<keyword evidence="6" id="KW-0732">Signal</keyword>
<accession>A0AAE3G7F5</accession>
<evidence type="ECO:0000259" key="7">
    <source>
        <dbReference type="Pfam" id="PF00082"/>
    </source>
</evidence>
<keyword evidence="9" id="KW-1185">Reference proteome</keyword>
<sequence length="636" mass="69245">MAYRLIVVTSLLLLLAPMQLAADTAELLREVLPALCEARADSLDAMADRILVELSATEEDQVSGRGMEIGWQRRFAMDTGDQLRAEHIAPGGRTQRFSVEYWEQVHGELRPAMVALADGSCAVRAARRLNYDENLGFAVSLEHLTPTLEPTGEQEPLKPPVPPGTDPGGVRVAMVDSGVNYLLPDIAERLARDEHGNALGFDFWTMDARPFDAHPVPSPLFVQRHGTRTASLLLQEAPEAVLVPYRYPRTDMTRMTQLVAHAAEIGVQVMSLSLGGDELADWEAFAEAAAAHPDILFVISAGNNGRDIDQQPVYPAALKLDNALVVTSALPNGSLARGSNWGVETVDLLVPAERLRVTDFTGDAVAGSGSSYAAPRVAALAARLLKAQPDWHAPDLKASILDRVLPAFAGDADRVRYGLLPRPDIAEALPAMGASEAPQERDRRRLEGADLHVTPESDDAGYLLEPAMVYFSGTPWTEDAMKENLQEAAHILGQCGIRVSAANIHEIEAPPVFHYFHDAVGTELAEHLTFDKPTAFFVTDTLQMEPYEAEAIGRGNSGHRPALQDTVWLTHTVRDPGIALAHELVHVLMDSGEHVHLPNNLMRDETAPENTRLTDEQCDAITRTGEQHGLLQAVPH</sequence>
<dbReference type="Pfam" id="PF00082">
    <property type="entry name" value="Peptidase_S8"/>
    <property type="match status" value="1"/>
</dbReference>
<dbReference type="PANTHER" id="PTHR43806:SF11">
    <property type="entry name" value="CEREVISIN-RELATED"/>
    <property type="match status" value="1"/>
</dbReference>
<dbReference type="PANTHER" id="PTHR43806">
    <property type="entry name" value="PEPTIDASE S8"/>
    <property type="match status" value="1"/>
</dbReference>
<dbReference type="InterPro" id="IPR015500">
    <property type="entry name" value="Peptidase_S8_subtilisin-rel"/>
</dbReference>
<keyword evidence="2 5" id="KW-0645">Protease</keyword>
<name>A0AAE3G7F5_9GAMM</name>
<dbReference type="InterPro" id="IPR036852">
    <property type="entry name" value="Peptidase_S8/S53_dom_sf"/>
</dbReference>
<evidence type="ECO:0000256" key="2">
    <source>
        <dbReference type="ARBA" id="ARBA00022670"/>
    </source>
</evidence>
<protein>
    <submittedName>
        <fullName evidence="8">Intracellular protease/amidase</fullName>
    </submittedName>
</protein>
<keyword evidence="4 5" id="KW-0720">Serine protease</keyword>
<feature type="signal peptide" evidence="6">
    <location>
        <begin position="1"/>
        <end position="21"/>
    </location>
</feature>
<dbReference type="PRINTS" id="PR00723">
    <property type="entry name" value="SUBTILISIN"/>
</dbReference>
<comment type="similarity">
    <text evidence="1 5">Belongs to the peptidase S8 family.</text>
</comment>
<dbReference type="InterPro" id="IPR000209">
    <property type="entry name" value="Peptidase_S8/S53_dom"/>
</dbReference>
<dbReference type="GO" id="GO:0004252">
    <property type="term" value="F:serine-type endopeptidase activity"/>
    <property type="evidence" value="ECO:0007669"/>
    <property type="project" value="UniProtKB-UniRule"/>
</dbReference>
<feature type="active site" description="Charge relay system" evidence="5">
    <location>
        <position position="371"/>
    </location>
</feature>
<dbReference type="RefSeq" id="WP_253479532.1">
    <property type="nucleotide sequence ID" value="NZ_JALJXV010000007.1"/>
</dbReference>
<feature type="chain" id="PRO_5041902692" evidence="6">
    <location>
        <begin position="22"/>
        <end position="636"/>
    </location>
</feature>
<feature type="active site" description="Charge relay system" evidence="5">
    <location>
        <position position="225"/>
    </location>
</feature>
<dbReference type="GO" id="GO:0006508">
    <property type="term" value="P:proteolysis"/>
    <property type="evidence" value="ECO:0007669"/>
    <property type="project" value="UniProtKB-KW"/>
</dbReference>
<evidence type="ECO:0000256" key="3">
    <source>
        <dbReference type="ARBA" id="ARBA00022801"/>
    </source>
</evidence>
<evidence type="ECO:0000256" key="1">
    <source>
        <dbReference type="ARBA" id="ARBA00011073"/>
    </source>
</evidence>
<evidence type="ECO:0000256" key="6">
    <source>
        <dbReference type="SAM" id="SignalP"/>
    </source>
</evidence>
<dbReference type="AlphaFoldDB" id="A0AAE3G7F5"/>
<evidence type="ECO:0000256" key="4">
    <source>
        <dbReference type="ARBA" id="ARBA00022825"/>
    </source>
</evidence>